<accession>A0A086JFL2</accession>
<sequence length="99" mass="11385">MYAHVCDSFCMLLWLLKPPDASGRNGKSSWGFFKATPLPRACATQPTSESAVKIRSFASYPERFPSLGIRTRFARIFKCTFWKPWVETKCLVHTQRIPQ</sequence>
<evidence type="ECO:0000256" key="1">
    <source>
        <dbReference type="SAM" id="SignalP"/>
    </source>
</evidence>
<dbReference type="OrthoDB" id="10382474at2759"/>
<organism evidence="2 3">
    <name type="scientific">Toxoplasma gondii GAB2-2007-GAL-DOM2</name>
    <dbReference type="NCBI Taxonomy" id="1130820"/>
    <lineage>
        <taxon>Eukaryota</taxon>
        <taxon>Sar</taxon>
        <taxon>Alveolata</taxon>
        <taxon>Apicomplexa</taxon>
        <taxon>Conoidasida</taxon>
        <taxon>Coccidia</taxon>
        <taxon>Eucoccidiorida</taxon>
        <taxon>Eimeriorina</taxon>
        <taxon>Sarcocystidae</taxon>
        <taxon>Toxoplasma</taxon>
    </lineage>
</organism>
<feature type="signal peptide" evidence="1">
    <location>
        <begin position="1"/>
        <end position="23"/>
    </location>
</feature>
<feature type="chain" id="PRO_5001808136" description="Transmembrane protein" evidence="1">
    <location>
        <begin position="24"/>
        <end position="99"/>
    </location>
</feature>
<proteinExistence type="predicted"/>
<protein>
    <recommendedName>
        <fullName evidence="4">Transmembrane protein</fullName>
    </recommendedName>
</protein>
<dbReference type="VEuPathDB" id="ToxoDB:TGDOM2_263335"/>
<reference evidence="2 3" key="1">
    <citation type="submission" date="2014-02" db="EMBL/GenBank/DDBJ databases">
        <authorList>
            <person name="Sibley D."/>
            <person name="Venepally P."/>
            <person name="Karamycheva S."/>
            <person name="Hadjithomas M."/>
            <person name="Khan A."/>
            <person name="Brunk B."/>
            <person name="Roos D."/>
            <person name="Caler E."/>
            <person name="Lorenzi H."/>
        </authorList>
    </citation>
    <scope>NUCLEOTIDE SEQUENCE [LARGE SCALE GENOMIC DNA]</scope>
    <source>
        <strain evidence="2 3">GAB2-2007-GAL-DOM2</strain>
    </source>
</reference>
<dbReference type="AlphaFoldDB" id="A0A086JFL2"/>
<evidence type="ECO:0008006" key="4">
    <source>
        <dbReference type="Google" id="ProtNLM"/>
    </source>
</evidence>
<comment type="caution">
    <text evidence="2">The sequence shown here is derived from an EMBL/GenBank/DDBJ whole genome shotgun (WGS) entry which is preliminary data.</text>
</comment>
<evidence type="ECO:0000313" key="3">
    <source>
        <dbReference type="Proteomes" id="UP000028837"/>
    </source>
</evidence>
<gene>
    <name evidence="2" type="ORF">TGDOM2_263335</name>
</gene>
<dbReference type="EMBL" id="AHZU02001579">
    <property type="protein sequence ID" value="KFG30930.1"/>
    <property type="molecule type" value="Genomic_DNA"/>
</dbReference>
<dbReference type="Proteomes" id="UP000028837">
    <property type="component" value="Unassembled WGS sequence"/>
</dbReference>
<keyword evidence="1" id="KW-0732">Signal</keyword>
<name>A0A086JFL2_TOXGO</name>
<evidence type="ECO:0000313" key="2">
    <source>
        <dbReference type="EMBL" id="KFG30930.1"/>
    </source>
</evidence>